<evidence type="ECO:0000313" key="2">
    <source>
        <dbReference type="EMBL" id="MCG4745884.1"/>
    </source>
</evidence>
<dbReference type="RefSeq" id="WP_238053577.1">
    <property type="nucleotide sequence ID" value="NZ_JAKNGE010000011.1"/>
</dbReference>
<sequence>MAATIITTIGKSKTLRARAGIITLPRIIGMAFGDGAVRNDTVIVPSADDNILKHELIRKPVDGVEIIHDTRVRYICTLGKDELAYQAINECGLYDADGDLVCIKSFPNQCKDDDMEMQFRIDDLY</sequence>
<dbReference type="Pfam" id="PF12571">
    <property type="entry name" value="Phage_tail_fib"/>
    <property type="match status" value="1"/>
</dbReference>
<dbReference type="Proteomes" id="UP001299608">
    <property type="component" value="Unassembled WGS sequence"/>
</dbReference>
<evidence type="ECO:0000259" key="1">
    <source>
        <dbReference type="Pfam" id="PF12571"/>
    </source>
</evidence>
<comment type="caution">
    <text evidence="2">The sequence shown here is derived from an EMBL/GenBank/DDBJ whole genome shotgun (WGS) entry which is preliminary data.</text>
</comment>
<evidence type="ECO:0000313" key="3">
    <source>
        <dbReference type="Proteomes" id="UP001299608"/>
    </source>
</evidence>
<name>A0AAW5BYI8_9FIRM</name>
<proteinExistence type="predicted"/>
<dbReference type="AlphaFoldDB" id="A0AAW5BYI8"/>
<dbReference type="InterPro" id="IPR022225">
    <property type="entry name" value="Phage_tail_fibre_N"/>
</dbReference>
<feature type="domain" description="Phage tail fibre protein N-terminal" evidence="1">
    <location>
        <begin position="3"/>
        <end position="113"/>
    </location>
</feature>
<accession>A0AAW5BYI8</accession>
<protein>
    <submittedName>
        <fullName evidence="2">Phage tail protein</fullName>
    </submittedName>
</protein>
<reference evidence="2" key="1">
    <citation type="submission" date="2022-01" db="EMBL/GenBank/DDBJ databases">
        <title>Collection of gut derived symbiotic bacterial strains cultured from healthy donors.</title>
        <authorList>
            <person name="Lin H."/>
            <person name="Kohout C."/>
            <person name="Waligurski E."/>
            <person name="Pamer E.G."/>
        </authorList>
    </citation>
    <scope>NUCLEOTIDE SEQUENCE</scope>
    <source>
        <strain evidence="2">DFI.6.55</strain>
    </source>
</reference>
<gene>
    <name evidence="2" type="ORF">L0N08_10715</name>
</gene>
<organism evidence="2 3">
    <name type="scientific">Enterocloster aldenensis</name>
    <dbReference type="NCBI Taxonomy" id="358742"/>
    <lineage>
        <taxon>Bacteria</taxon>
        <taxon>Bacillati</taxon>
        <taxon>Bacillota</taxon>
        <taxon>Clostridia</taxon>
        <taxon>Lachnospirales</taxon>
        <taxon>Lachnospiraceae</taxon>
        <taxon>Enterocloster</taxon>
    </lineage>
</organism>
<dbReference type="EMBL" id="JAKNGE010000011">
    <property type="protein sequence ID" value="MCG4745884.1"/>
    <property type="molecule type" value="Genomic_DNA"/>
</dbReference>